<dbReference type="InterPro" id="IPR046885">
    <property type="entry name" value="MnmA-like_C"/>
</dbReference>
<evidence type="ECO:0000313" key="15">
    <source>
        <dbReference type="EMBL" id="KMQ93029.1"/>
    </source>
</evidence>
<dbReference type="FunFam" id="2.30.30.280:FF:000001">
    <property type="entry name" value="tRNA-specific 2-thiouridylase MnmA"/>
    <property type="match status" value="1"/>
</dbReference>
<comment type="caution">
    <text evidence="15">The sequence shown here is derived from an EMBL/GenBank/DDBJ whole genome shotgun (WGS) entry which is preliminary data.</text>
</comment>
<feature type="domain" description="tRNA-specific 2-thiouridylase MnmA-like central" evidence="14">
    <location>
        <begin position="190"/>
        <end position="250"/>
    </location>
</feature>
<feature type="compositionally biased region" description="Acidic residues" evidence="12">
    <location>
        <begin position="447"/>
        <end position="458"/>
    </location>
</feature>
<dbReference type="OrthoDB" id="3685at2759"/>
<evidence type="ECO:0000256" key="8">
    <source>
        <dbReference type="ARBA" id="ARBA00022840"/>
    </source>
</evidence>
<sequence>MEMIRNVVVGVSGGVDSAVTALLLKNKGFNVTGVFMKNWDIRDETGKCAIEKDYNDAQWICDKLKIPLMQVDFVKEYWNEVFSDLVEKYQTGYTPNPDILCNKNIKFNKFFNLARNRLQADAIATGHYAKTSFGPYLENYEADTSKHCMFPLGNYLKNHVKTMAKEAGLHKIVKKKESMGICFVGKREFQDFISEYIDDKPGEYIDLDSGLSIGRHNGIHKWTIGQRCRIGGGSKAYFVFSKDQKTNTIVAVGSTIHPALYTDFLITQDVHWISEEPRELRCSGVLNCNFRFQHRNPLTACNVYKISDNRLFIRLSVPLRAITKGQEIGGGTRAEKAGRRERKKKRQGHEHRRGRERGRTRRTNKKKEGTKLKERNKLFYCLDCYVFCVAITPQERGEREVEEEDGEEENGEEEDGEKKDGEEEDGEMEDGEEKDGEEEDGEKKDGEEEDGEEEDGEGENAGVPRIWAAQSLDSQAQLLFLIMANYIWLIV</sequence>
<feature type="compositionally biased region" description="Basic residues" evidence="12">
    <location>
        <begin position="339"/>
        <end position="365"/>
    </location>
</feature>
<evidence type="ECO:0000256" key="9">
    <source>
        <dbReference type="ARBA" id="ARBA00022884"/>
    </source>
</evidence>
<dbReference type="Proteomes" id="UP000036403">
    <property type="component" value="Unassembled WGS sequence"/>
</dbReference>
<dbReference type="AlphaFoldDB" id="A0A0J7KS08"/>
<comment type="similarity">
    <text evidence="2">Belongs to the MnmA/TRMU family.</text>
</comment>
<feature type="compositionally biased region" description="Acidic residues" evidence="12">
    <location>
        <begin position="422"/>
        <end position="440"/>
    </location>
</feature>
<accession>A0A0J7KS08</accession>
<dbReference type="InterPro" id="IPR023382">
    <property type="entry name" value="MnmA-like_central_sf"/>
</dbReference>
<evidence type="ECO:0000256" key="4">
    <source>
        <dbReference type="ARBA" id="ARBA00022555"/>
    </source>
</evidence>
<dbReference type="STRING" id="67767.A0A0J7KS08"/>
<dbReference type="Pfam" id="PF20259">
    <property type="entry name" value="tRNA_Me_trans_M"/>
    <property type="match status" value="1"/>
</dbReference>
<feature type="region of interest" description="Disordered" evidence="12">
    <location>
        <begin position="396"/>
        <end position="464"/>
    </location>
</feature>
<dbReference type="Gene3D" id="3.40.50.620">
    <property type="entry name" value="HUPs"/>
    <property type="match status" value="1"/>
</dbReference>
<keyword evidence="4" id="KW-0820">tRNA-binding</keyword>
<dbReference type="InterPro" id="IPR014729">
    <property type="entry name" value="Rossmann-like_a/b/a_fold"/>
</dbReference>
<evidence type="ECO:0000256" key="2">
    <source>
        <dbReference type="ARBA" id="ARBA00006191"/>
    </source>
</evidence>
<gene>
    <name evidence="15" type="ORF">RF55_6909</name>
</gene>
<dbReference type="GO" id="GO:0002143">
    <property type="term" value="P:tRNA wobble position uridine thiolation"/>
    <property type="evidence" value="ECO:0007669"/>
    <property type="project" value="TreeGrafter"/>
</dbReference>
<keyword evidence="5" id="KW-0808">Transferase</keyword>
<dbReference type="PaxDb" id="67767-A0A0J7KS08"/>
<dbReference type="CDD" id="cd01998">
    <property type="entry name" value="MnmA_TRMU-like"/>
    <property type="match status" value="1"/>
</dbReference>
<reference evidence="15 16" key="1">
    <citation type="submission" date="2015-04" db="EMBL/GenBank/DDBJ databases">
        <title>Lasius niger genome sequencing.</title>
        <authorList>
            <person name="Konorov E.A."/>
            <person name="Nikitin M.A."/>
            <person name="Kirill M.V."/>
            <person name="Chang P."/>
        </authorList>
    </citation>
    <scope>NUCLEOTIDE SEQUENCE [LARGE SCALE GENOMIC DNA]</scope>
    <source>
        <tissue evidence="15">Whole</tissue>
    </source>
</reference>
<dbReference type="InterPro" id="IPR004506">
    <property type="entry name" value="MnmA-like"/>
</dbReference>
<proteinExistence type="inferred from homology"/>
<evidence type="ECO:0000256" key="7">
    <source>
        <dbReference type="ARBA" id="ARBA00022741"/>
    </source>
</evidence>
<dbReference type="Gene3D" id="2.40.30.10">
    <property type="entry name" value="Translation factors"/>
    <property type="match status" value="1"/>
</dbReference>
<dbReference type="Pfam" id="PF03054">
    <property type="entry name" value="tRNA_Me_trans"/>
    <property type="match status" value="2"/>
</dbReference>
<dbReference type="GO" id="GO:0005739">
    <property type="term" value="C:mitochondrion"/>
    <property type="evidence" value="ECO:0007669"/>
    <property type="project" value="TreeGrafter"/>
</dbReference>
<dbReference type="PANTHER" id="PTHR11933:SF5">
    <property type="entry name" value="MITOCHONDRIAL TRNA-SPECIFIC 2-THIOURIDYLASE 1"/>
    <property type="match status" value="1"/>
</dbReference>
<keyword evidence="6" id="KW-0819">tRNA processing</keyword>
<keyword evidence="8" id="KW-0067">ATP-binding</keyword>
<dbReference type="EC" id="2.8.1.14" evidence="3"/>
<name>A0A0J7KS08_LASNI</name>
<organism evidence="15 16">
    <name type="scientific">Lasius niger</name>
    <name type="common">Black garden ant</name>
    <dbReference type="NCBI Taxonomy" id="67767"/>
    <lineage>
        <taxon>Eukaryota</taxon>
        <taxon>Metazoa</taxon>
        <taxon>Ecdysozoa</taxon>
        <taxon>Arthropoda</taxon>
        <taxon>Hexapoda</taxon>
        <taxon>Insecta</taxon>
        <taxon>Pterygota</taxon>
        <taxon>Neoptera</taxon>
        <taxon>Endopterygota</taxon>
        <taxon>Hymenoptera</taxon>
        <taxon>Apocrita</taxon>
        <taxon>Aculeata</taxon>
        <taxon>Formicoidea</taxon>
        <taxon>Formicidae</taxon>
        <taxon>Formicinae</taxon>
        <taxon>Lasius</taxon>
        <taxon>Lasius</taxon>
    </lineage>
</organism>
<dbReference type="GO" id="GO:0000049">
    <property type="term" value="F:tRNA binding"/>
    <property type="evidence" value="ECO:0007669"/>
    <property type="project" value="UniProtKB-KW"/>
</dbReference>
<dbReference type="NCBIfam" id="TIGR00420">
    <property type="entry name" value="trmU"/>
    <property type="match status" value="1"/>
</dbReference>
<evidence type="ECO:0000256" key="3">
    <source>
        <dbReference type="ARBA" id="ARBA00011953"/>
    </source>
</evidence>
<keyword evidence="10" id="KW-1015">Disulfide bond</keyword>
<dbReference type="PANTHER" id="PTHR11933">
    <property type="entry name" value="TRNA 5-METHYLAMINOMETHYL-2-THIOURIDYLATE -METHYLTRANSFERASE"/>
    <property type="match status" value="1"/>
</dbReference>
<dbReference type="SUPFAM" id="SSF52402">
    <property type="entry name" value="Adenine nucleotide alpha hydrolases-like"/>
    <property type="match status" value="1"/>
</dbReference>
<comment type="catalytic activity">
    <reaction evidence="11">
        <text>5-taurinomethyluridine(34) in tRNA + S-sulfanyl-L-cysteinyl-[protein] + AH2 + ATP = 5-taurinomethyl-2-thiouridine(34) in tRNA + L-cysteinyl-[protein] + A + AMP + diphosphate + H(+)</text>
        <dbReference type="Rhea" id="RHEA:47040"/>
        <dbReference type="Rhea" id="RHEA-COMP:10131"/>
        <dbReference type="Rhea" id="RHEA-COMP:11726"/>
        <dbReference type="Rhea" id="RHEA-COMP:11732"/>
        <dbReference type="Rhea" id="RHEA-COMP:11733"/>
        <dbReference type="ChEBI" id="CHEBI:13193"/>
        <dbReference type="ChEBI" id="CHEBI:15378"/>
        <dbReference type="ChEBI" id="CHEBI:17499"/>
        <dbReference type="ChEBI" id="CHEBI:29950"/>
        <dbReference type="ChEBI" id="CHEBI:30616"/>
        <dbReference type="ChEBI" id="CHEBI:33019"/>
        <dbReference type="ChEBI" id="CHEBI:61963"/>
        <dbReference type="ChEBI" id="CHEBI:87171"/>
        <dbReference type="ChEBI" id="CHEBI:87172"/>
        <dbReference type="ChEBI" id="CHEBI:456215"/>
        <dbReference type="EC" id="2.8.1.14"/>
    </reaction>
</comment>
<evidence type="ECO:0000256" key="1">
    <source>
        <dbReference type="ARBA" id="ARBA00003986"/>
    </source>
</evidence>
<feature type="compositionally biased region" description="Acidic residues" evidence="12">
    <location>
        <begin position="400"/>
        <end position="415"/>
    </location>
</feature>
<evidence type="ECO:0000259" key="13">
    <source>
        <dbReference type="Pfam" id="PF20258"/>
    </source>
</evidence>
<keyword evidence="9" id="KW-0694">RNA-binding</keyword>
<evidence type="ECO:0000256" key="11">
    <source>
        <dbReference type="ARBA" id="ARBA00049564"/>
    </source>
</evidence>
<protein>
    <recommendedName>
        <fullName evidence="3">tRNA-5-taurinomethyluridine 2-sulfurtransferase</fullName>
        <ecNumber evidence="3">2.8.1.14</ecNumber>
    </recommendedName>
</protein>
<evidence type="ECO:0000256" key="12">
    <source>
        <dbReference type="SAM" id="MobiDB-lite"/>
    </source>
</evidence>
<evidence type="ECO:0000256" key="5">
    <source>
        <dbReference type="ARBA" id="ARBA00022679"/>
    </source>
</evidence>
<dbReference type="Pfam" id="PF20258">
    <property type="entry name" value="tRNA_Me_trans_C"/>
    <property type="match status" value="1"/>
</dbReference>
<feature type="domain" description="tRNA-specific 2-thiouridylase MnmA-like C-terminal" evidence="13">
    <location>
        <begin position="264"/>
        <end position="326"/>
    </location>
</feature>
<dbReference type="Gene3D" id="2.30.30.280">
    <property type="entry name" value="Adenine nucleotide alpha hydrolases-like domains"/>
    <property type="match status" value="1"/>
</dbReference>
<keyword evidence="7" id="KW-0547">Nucleotide-binding</keyword>
<dbReference type="EMBL" id="LBMM01003881">
    <property type="protein sequence ID" value="KMQ93029.1"/>
    <property type="molecule type" value="Genomic_DNA"/>
</dbReference>
<evidence type="ECO:0000259" key="14">
    <source>
        <dbReference type="Pfam" id="PF20259"/>
    </source>
</evidence>
<evidence type="ECO:0000313" key="16">
    <source>
        <dbReference type="Proteomes" id="UP000036403"/>
    </source>
</evidence>
<dbReference type="GO" id="GO:0005524">
    <property type="term" value="F:ATP binding"/>
    <property type="evidence" value="ECO:0007669"/>
    <property type="project" value="UniProtKB-KW"/>
</dbReference>
<keyword evidence="16" id="KW-1185">Reference proteome</keyword>
<evidence type="ECO:0000256" key="10">
    <source>
        <dbReference type="ARBA" id="ARBA00023157"/>
    </source>
</evidence>
<feature type="region of interest" description="Disordered" evidence="12">
    <location>
        <begin position="328"/>
        <end position="369"/>
    </location>
</feature>
<evidence type="ECO:0000256" key="6">
    <source>
        <dbReference type="ARBA" id="ARBA00022694"/>
    </source>
</evidence>
<dbReference type="GO" id="GO:0061708">
    <property type="term" value="F:tRNA-5-taurinomethyluridine 2-sulfurtransferase"/>
    <property type="evidence" value="ECO:0007669"/>
    <property type="project" value="UniProtKB-EC"/>
</dbReference>
<dbReference type="InterPro" id="IPR046884">
    <property type="entry name" value="MnmA-like_central"/>
</dbReference>
<comment type="function">
    <text evidence="1">Catalyzes the 2-thiolation of uridine at the wobble position (U34) of mitochondrial tRNA(Lys), tRNA(Glu) and tRNA(Gln). Required for the formation of 5-taurinomethyl-2-thiouridine (tm5s2U) of mitochondrial tRNA(Lys), tRNA(Glu), and tRNA(Gln) at the wobble position. ATP is required to activate the C2 atom of the wobble base.</text>
</comment>